<dbReference type="Pfam" id="PF00149">
    <property type="entry name" value="Metallophos"/>
    <property type="match status" value="1"/>
</dbReference>
<organism evidence="3 4">
    <name type="scientific">Desulforamulus aeronauticus DSM 10349</name>
    <dbReference type="NCBI Taxonomy" id="1121421"/>
    <lineage>
        <taxon>Bacteria</taxon>
        <taxon>Bacillati</taxon>
        <taxon>Bacillota</taxon>
        <taxon>Clostridia</taxon>
        <taxon>Eubacteriales</taxon>
        <taxon>Peptococcaceae</taxon>
        <taxon>Desulforamulus</taxon>
    </lineage>
</organism>
<dbReference type="STRING" id="1121421.SAMN02745123_01739"/>
<feature type="transmembrane region" description="Helical" evidence="1">
    <location>
        <begin position="85"/>
        <end position="102"/>
    </location>
</feature>
<dbReference type="SUPFAM" id="SSF56300">
    <property type="entry name" value="Metallo-dependent phosphatases"/>
    <property type="match status" value="1"/>
</dbReference>
<evidence type="ECO:0000313" key="3">
    <source>
        <dbReference type="EMBL" id="SHK40008.1"/>
    </source>
</evidence>
<dbReference type="InterPro" id="IPR004843">
    <property type="entry name" value="Calcineurin-like_PHP"/>
</dbReference>
<dbReference type="Proteomes" id="UP000183997">
    <property type="component" value="Unassembled WGS sequence"/>
</dbReference>
<dbReference type="CDD" id="cd07385">
    <property type="entry name" value="MPP_YkuE_C"/>
    <property type="match status" value="1"/>
</dbReference>
<proteinExistence type="predicted"/>
<dbReference type="InterPro" id="IPR051158">
    <property type="entry name" value="Metallophosphoesterase_sf"/>
</dbReference>
<keyword evidence="1" id="KW-0472">Membrane</keyword>
<keyword evidence="1" id="KW-1133">Transmembrane helix</keyword>
<name>A0A1M6S639_9FIRM</name>
<dbReference type="RefSeq" id="WP_072913148.1">
    <property type="nucleotide sequence ID" value="NZ_FRAR01000012.1"/>
</dbReference>
<protein>
    <recommendedName>
        <fullName evidence="2">Calcineurin-like phosphoesterase domain-containing protein</fullName>
    </recommendedName>
</protein>
<dbReference type="InterPro" id="IPR029052">
    <property type="entry name" value="Metallo-depent_PP-like"/>
</dbReference>
<feature type="transmembrane region" description="Helical" evidence="1">
    <location>
        <begin position="59"/>
        <end position="79"/>
    </location>
</feature>
<sequence length="342" mass="39017">MRLGFSLILLLYTLLNWLVGRQILDLLKVNKIAFWVVFIILAYSPLVTRLGWVKFLNLFGNYWMVFFYYAVLVAFLGLFIKNTPFIVGCYVLIFIAIIYGVVHAKEIKLQPYEIVIPKKASDLHVVMLADIHIDSAKGSNYVDKMVQDINALQPDLVLLAGDTFDDRDITTLKKQKETLKAIRAKYGVYGVLGNHEYYSGNLDEMVKTFQEANIKILRDEVVEAAGVYLVGREDAHKKTRKSLKELMHTVNLEKPIILLDHQPVTLEEARENGVDLQLSGHTHRGQFFPNQLITKRIYEIDYGYLAKGDLQVIVSSGYGTWGPPVRIGTQSEIVDIKMKFTQ</sequence>
<dbReference type="EMBL" id="FRAR01000012">
    <property type="protein sequence ID" value="SHK40008.1"/>
    <property type="molecule type" value="Genomic_DNA"/>
</dbReference>
<reference evidence="4" key="1">
    <citation type="submission" date="2016-11" db="EMBL/GenBank/DDBJ databases">
        <authorList>
            <person name="Varghese N."/>
            <person name="Submissions S."/>
        </authorList>
    </citation>
    <scope>NUCLEOTIDE SEQUENCE [LARGE SCALE GENOMIC DNA]</scope>
    <source>
        <strain evidence="4">DSM 10349</strain>
    </source>
</reference>
<dbReference type="OrthoDB" id="9780884at2"/>
<evidence type="ECO:0000259" key="2">
    <source>
        <dbReference type="Pfam" id="PF00149"/>
    </source>
</evidence>
<feature type="domain" description="Calcineurin-like phosphoesterase" evidence="2">
    <location>
        <begin position="124"/>
        <end position="284"/>
    </location>
</feature>
<dbReference type="AlphaFoldDB" id="A0A1M6S639"/>
<evidence type="ECO:0000256" key="1">
    <source>
        <dbReference type="SAM" id="Phobius"/>
    </source>
</evidence>
<dbReference type="GO" id="GO:0016787">
    <property type="term" value="F:hydrolase activity"/>
    <property type="evidence" value="ECO:0007669"/>
    <property type="project" value="InterPro"/>
</dbReference>
<keyword evidence="1" id="KW-0812">Transmembrane</keyword>
<accession>A0A1M6S639</accession>
<evidence type="ECO:0000313" key="4">
    <source>
        <dbReference type="Proteomes" id="UP000183997"/>
    </source>
</evidence>
<dbReference type="Gene3D" id="3.60.21.10">
    <property type="match status" value="1"/>
</dbReference>
<gene>
    <name evidence="3" type="ORF">SAMN02745123_01739</name>
</gene>
<dbReference type="PANTHER" id="PTHR31302">
    <property type="entry name" value="TRANSMEMBRANE PROTEIN WITH METALLOPHOSPHOESTERASE DOMAIN-RELATED"/>
    <property type="match status" value="1"/>
</dbReference>
<dbReference type="PANTHER" id="PTHR31302:SF0">
    <property type="entry name" value="TRANSMEMBRANE PROTEIN WITH METALLOPHOSPHOESTERASE DOMAIN"/>
    <property type="match status" value="1"/>
</dbReference>
<feature type="transmembrane region" description="Helical" evidence="1">
    <location>
        <begin position="32"/>
        <end position="52"/>
    </location>
</feature>
<keyword evidence="4" id="KW-1185">Reference proteome</keyword>